<dbReference type="Pfam" id="PF01753">
    <property type="entry name" value="zf-MYND"/>
    <property type="match status" value="1"/>
</dbReference>
<evidence type="ECO:0000256" key="1">
    <source>
        <dbReference type="ARBA" id="ARBA00022723"/>
    </source>
</evidence>
<dbReference type="PROSITE" id="PS50865">
    <property type="entry name" value="ZF_MYND_2"/>
    <property type="match status" value="1"/>
</dbReference>
<name>A0AA97NMM1_PYRO3</name>
<evidence type="ECO:0000259" key="6">
    <source>
        <dbReference type="PROSITE" id="PS50865"/>
    </source>
</evidence>
<proteinExistence type="predicted"/>
<accession>A0AA97NMM1</accession>
<dbReference type="AlphaFoldDB" id="A0AA97NMM1"/>
<evidence type="ECO:0000256" key="3">
    <source>
        <dbReference type="ARBA" id="ARBA00022833"/>
    </source>
</evidence>
<feature type="region of interest" description="Disordered" evidence="5">
    <location>
        <begin position="302"/>
        <end position="355"/>
    </location>
</feature>
<sequence>METEVLDTITAKVFAQYETTKTIRTKPLCNALCTNMHTAPLRCTGCGAATYCSKRCQRADWPLHKKLCASYRPFLTTASADQRKEFKAGIMFPAHKHTKPHLVWIKFRPRLGREEECASLVTRGLTRSVALSLERVPDVAPLLGISETSGAHAVIARSGSTSGAGAVLFHVVPRTELCLARWADVGGLPANESILDLLVTGMSLHKHDGHGVSSPAPGPSEDEQRNAAYFRGPVIVYRQADYGNKGEEAAAAAAAKSAVGFTTIRFAVGQEAEDVTPIDLRCAVESMAACQRTRPVMDFVPISQAPQNKAPRGGGGHGHEKREDEQEDGAEQSIVKEKIMIKKRNSHSCERVRRPEERIWSAWQSKCKGAGKTE</sequence>
<gene>
    <name evidence="7" type="ORF">OOU_Y34scaffold01005g18</name>
</gene>
<keyword evidence="3" id="KW-0862">Zinc</keyword>
<keyword evidence="2 4" id="KW-0863">Zinc-finger</keyword>
<reference evidence="7" key="1">
    <citation type="journal article" date="2012" name="PLoS Genet.">
        <title>Comparative analysis of the genomes of two field isolates of the rice blast fungus Magnaporthe oryzae.</title>
        <authorList>
            <person name="Xue M."/>
            <person name="Yang J."/>
            <person name="Li Z."/>
            <person name="Hu S."/>
            <person name="Yao N."/>
            <person name="Dean R.A."/>
            <person name="Zhao W."/>
            <person name="Shen M."/>
            <person name="Zhang H."/>
            <person name="Li C."/>
            <person name="Liu L."/>
            <person name="Cao L."/>
            <person name="Xu X."/>
            <person name="Xing Y."/>
            <person name="Hsiang T."/>
            <person name="Zhang Z."/>
            <person name="Xu J.R."/>
            <person name="Peng Y.L."/>
        </authorList>
    </citation>
    <scope>NUCLEOTIDE SEQUENCE</scope>
    <source>
        <strain evidence="7">Y34</strain>
    </source>
</reference>
<feature type="domain" description="MYND-type" evidence="6">
    <location>
        <begin position="30"/>
        <end position="68"/>
    </location>
</feature>
<dbReference type="GO" id="GO:0008270">
    <property type="term" value="F:zinc ion binding"/>
    <property type="evidence" value="ECO:0007669"/>
    <property type="project" value="UniProtKB-KW"/>
</dbReference>
<evidence type="ECO:0000256" key="4">
    <source>
        <dbReference type="PROSITE-ProRule" id="PRU00134"/>
    </source>
</evidence>
<protein>
    <recommendedName>
        <fullName evidence="6">MYND-type domain-containing protein</fullName>
    </recommendedName>
</protein>
<dbReference type="EMBL" id="JH793307">
    <property type="protein sequence ID" value="ELQ32994.1"/>
    <property type="molecule type" value="Genomic_DNA"/>
</dbReference>
<dbReference type="Proteomes" id="UP000011086">
    <property type="component" value="Unassembled WGS sequence"/>
</dbReference>
<dbReference type="SUPFAM" id="SSF144232">
    <property type="entry name" value="HIT/MYND zinc finger-like"/>
    <property type="match status" value="1"/>
</dbReference>
<organism evidence="7">
    <name type="scientific">Pyricularia oryzae (strain Y34)</name>
    <name type="common">Rice blast fungus</name>
    <name type="synonym">Magnaporthe oryzae</name>
    <dbReference type="NCBI Taxonomy" id="1143189"/>
    <lineage>
        <taxon>Eukaryota</taxon>
        <taxon>Fungi</taxon>
        <taxon>Dikarya</taxon>
        <taxon>Ascomycota</taxon>
        <taxon>Pezizomycotina</taxon>
        <taxon>Sordariomycetes</taxon>
        <taxon>Sordariomycetidae</taxon>
        <taxon>Magnaporthales</taxon>
        <taxon>Pyriculariaceae</taxon>
        <taxon>Pyricularia</taxon>
    </lineage>
</organism>
<evidence type="ECO:0000256" key="5">
    <source>
        <dbReference type="SAM" id="MobiDB-lite"/>
    </source>
</evidence>
<dbReference type="Gene3D" id="6.10.140.2220">
    <property type="match status" value="1"/>
</dbReference>
<keyword evidence="1" id="KW-0479">Metal-binding</keyword>
<dbReference type="InterPro" id="IPR002893">
    <property type="entry name" value="Znf_MYND"/>
</dbReference>
<evidence type="ECO:0000313" key="7">
    <source>
        <dbReference type="EMBL" id="ELQ32994.1"/>
    </source>
</evidence>
<evidence type="ECO:0000256" key="2">
    <source>
        <dbReference type="ARBA" id="ARBA00022771"/>
    </source>
</evidence>